<comment type="similarity">
    <text evidence="2">Belongs to the bacterial solute-binding protein 5 family.</text>
</comment>
<dbReference type="InterPro" id="IPR039424">
    <property type="entry name" value="SBP_5"/>
</dbReference>
<gene>
    <name evidence="6" type="ORF">ACFOFO_08175</name>
</gene>
<dbReference type="PANTHER" id="PTHR30290:SF10">
    <property type="entry name" value="PERIPLASMIC OLIGOPEPTIDE-BINDING PROTEIN-RELATED"/>
    <property type="match status" value="1"/>
</dbReference>
<sequence length="587" mass="66665">MLLFAWVGATCPAVAADLSKTLRVLIPNGETGIDPATASDANTGSLIENIFDPLLHYDYLARPLKLQPNTVSAMPEVSSDGRVYTFRLRPGIYFTPDPAFKGKQRELTADDYVYSFKRIYDPALKSPWMFLFENKIAGDQSLLQMRKHGRFDTQTRVPGVRALDRYTLRIELTERDSNFLFKMAMPATGAVAREVMEAYAGDTGSHPVGTGPYLIKEWQRASRILLEANPDYREMFFDGTPGDNDEDRKLAAALRGKRMPIIGRIEVKVIEEQQPRVLGFLNREFDYLNQVPAPLSDMVLKDGKLRPELAQRGIRLTLFPLLQTNYMWMNMEDPVLGGYTTEKVALRRAIALSYNGAEDIRILQKGLALPATTPLPPDVLGYDPAFRSALRYDPALARQLLERFGYVDRDGDGYREMPDGKPLTLVMHTIASTTGRLRDELWRRSLDAIGIRIVFKNDKYTEIIKASRLGKVQMFDTGWVADFPDGENYFQLLYSANVGGANYARFNLAAYDKLYLQSRPLPESPERRRLYSAMTQTILAYTPWVLGIIPLSADVCQPWLRNYKRHPVENTTWRYLDIDLAQRQAGK</sequence>
<keyword evidence="4" id="KW-0732">Signal</keyword>
<dbReference type="PIRSF" id="PIRSF002741">
    <property type="entry name" value="MppA"/>
    <property type="match status" value="1"/>
</dbReference>
<evidence type="ECO:0000256" key="3">
    <source>
        <dbReference type="ARBA" id="ARBA00022448"/>
    </source>
</evidence>
<evidence type="ECO:0000256" key="2">
    <source>
        <dbReference type="ARBA" id="ARBA00005695"/>
    </source>
</evidence>
<dbReference type="RefSeq" id="WP_390323865.1">
    <property type="nucleotide sequence ID" value="NZ_JBHRTP010000023.1"/>
</dbReference>
<comment type="subcellular location">
    <subcellularLocation>
        <location evidence="1">Cell envelope</location>
    </subcellularLocation>
</comment>
<dbReference type="InterPro" id="IPR000914">
    <property type="entry name" value="SBP_5_dom"/>
</dbReference>
<proteinExistence type="inferred from homology"/>
<dbReference type="Gene3D" id="3.90.76.10">
    <property type="entry name" value="Dipeptide-binding Protein, Domain 1"/>
    <property type="match status" value="1"/>
</dbReference>
<evidence type="ECO:0000256" key="4">
    <source>
        <dbReference type="ARBA" id="ARBA00022729"/>
    </source>
</evidence>
<reference evidence="7" key="1">
    <citation type="journal article" date="2019" name="Int. J. Syst. Evol. Microbiol.">
        <title>The Global Catalogue of Microorganisms (GCM) 10K type strain sequencing project: providing services to taxonomists for standard genome sequencing and annotation.</title>
        <authorList>
            <consortium name="The Broad Institute Genomics Platform"/>
            <consortium name="The Broad Institute Genome Sequencing Center for Infectious Disease"/>
            <person name="Wu L."/>
            <person name="Ma J."/>
        </authorList>
    </citation>
    <scope>NUCLEOTIDE SEQUENCE [LARGE SCALE GENOMIC DNA]</scope>
    <source>
        <strain evidence="7">KCTC 42986</strain>
    </source>
</reference>
<comment type="caution">
    <text evidence="6">The sequence shown here is derived from an EMBL/GenBank/DDBJ whole genome shotgun (WGS) entry which is preliminary data.</text>
</comment>
<organism evidence="6 7">
    <name type="scientific">Undibacterium arcticum</name>
    <dbReference type="NCBI Taxonomy" id="1762892"/>
    <lineage>
        <taxon>Bacteria</taxon>
        <taxon>Pseudomonadati</taxon>
        <taxon>Pseudomonadota</taxon>
        <taxon>Betaproteobacteria</taxon>
        <taxon>Burkholderiales</taxon>
        <taxon>Oxalobacteraceae</taxon>
        <taxon>Undibacterium</taxon>
    </lineage>
</organism>
<dbReference type="Pfam" id="PF00496">
    <property type="entry name" value="SBP_bac_5"/>
    <property type="match status" value="1"/>
</dbReference>
<feature type="domain" description="Solute-binding protein family 5" evidence="5">
    <location>
        <begin position="66"/>
        <end position="497"/>
    </location>
</feature>
<dbReference type="EMBL" id="JBHRTP010000023">
    <property type="protein sequence ID" value="MFC3107936.1"/>
    <property type="molecule type" value="Genomic_DNA"/>
</dbReference>
<evidence type="ECO:0000256" key="1">
    <source>
        <dbReference type="ARBA" id="ARBA00004196"/>
    </source>
</evidence>
<dbReference type="SUPFAM" id="SSF53850">
    <property type="entry name" value="Periplasmic binding protein-like II"/>
    <property type="match status" value="1"/>
</dbReference>
<dbReference type="InterPro" id="IPR030678">
    <property type="entry name" value="Peptide/Ni-bd"/>
</dbReference>
<evidence type="ECO:0000313" key="7">
    <source>
        <dbReference type="Proteomes" id="UP001595530"/>
    </source>
</evidence>
<dbReference type="Gene3D" id="3.40.190.10">
    <property type="entry name" value="Periplasmic binding protein-like II"/>
    <property type="match status" value="1"/>
</dbReference>
<evidence type="ECO:0000259" key="5">
    <source>
        <dbReference type="Pfam" id="PF00496"/>
    </source>
</evidence>
<dbReference type="PANTHER" id="PTHR30290">
    <property type="entry name" value="PERIPLASMIC BINDING COMPONENT OF ABC TRANSPORTER"/>
    <property type="match status" value="1"/>
</dbReference>
<name>A0ABV7F140_9BURK</name>
<evidence type="ECO:0000313" key="6">
    <source>
        <dbReference type="EMBL" id="MFC3107936.1"/>
    </source>
</evidence>
<keyword evidence="7" id="KW-1185">Reference proteome</keyword>
<keyword evidence="3" id="KW-0813">Transport</keyword>
<dbReference type="Gene3D" id="3.10.105.10">
    <property type="entry name" value="Dipeptide-binding Protein, Domain 3"/>
    <property type="match status" value="1"/>
</dbReference>
<accession>A0ABV7F140</accession>
<protein>
    <submittedName>
        <fullName evidence="6">ABC transporter substrate-binding protein</fullName>
    </submittedName>
</protein>
<dbReference type="Proteomes" id="UP001595530">
    <property type="component" value="Unassembled WGS sequence"/>
</dbReference>